<dbReference type="PROSITE" id="PS50231">
    <property type="entry name" value="RICIN_B_LECTIN"/>
    <property type="match status" value="1"/>
</dbReference>
<dbReference type="EMBL" id="CP002199">
    <property type="protein sequence ID" value="ADN17604.1"/>
    <property type="molecule type" value="Genomic_DNA"/>
</dbReference>
<gene>
    <name evidence="2" type="ordered locus">Cyan7822_5743</name>
</gene>
<dbReference type="InterPro" id="IPR035992">
    <property type="entry name" value="Ricin_B-like_lectins"/>
</dbReference>
<feature type="domain" description="Ricin B lectin" evidence="1">
    <location>
        <begin position="9"/>
        <end position="146"/>
    </location>
</feature>
<dbReference type="Pfam" id="PF13448">
    <property type="entry name" value="DUF4114"/>
    <property type="match status" value="1"/>
</dbReference>
<dbReference type="InterPro" id="IPR025193">
    <property type="entry name" value="DUF4114"/>
</dbReference>
<dbReference type="Gene3D" id="2.80.10.50">
    <property type="match status" value="3"/>
</dbReference>
<dbReference type="RefSeq" id="WP_013334354.1">
    <property type="nucleotide sequence ID" value="NC_014533.1"/>
</dbReference>
<accession>E0UKX4</accession>
<dbReference type="SMART" id="SM00458">
    <property type="entry name" value="RICIN"/>
    <property type="match status" value="1"/>
</dbReference>
<name>E0UKX4_GLOV7</name>
<dbReference type="Proteomes" id="UP000008206">
    <property type="component" value="Plasmid Cy782201"/>
</dbReference>
<dbReference type="Pfam" id="PF14200">
    <property type="entry name" value="RicinB_lectin_2"/>
    <property type="match status" value="2"/>
</dbReference>
<dbReference type="GO" id="GO:0030246">
    <property type="term" value="F:carbohydrate binding"/>
    <property type="evidence" value="ECO:0007669"/>
    <property type="project" value="UniProtKB-KW"/>
</dbReference>
<evidence type="ECO:0000259" key="1">
    <source>
        <dbReference type="SMART" id="SM00458"/>
    </source>
</evidence>
<keyword evidence="2" id="KW-0430">Lectin</keyword>
<dbReference type="InterPro" id="IPR000772">
    <property type="entry name" value="Ricin_B_lectin"/>
</dbReference>
<keyword evidence="3" id="KW-1185">Reference proteome</keyword>
<protein>
    <submittedName>
        <fullName evidence="2">Ricin B lectin</fullName>
    </submittedName>
</protein>
<evidence type="ECO:0000313" key="3">
    <source>
        <dbReference type="Proteomes" id="UP000008206"/>
    </source>
</evidence>
<evidence type="ECO:0000313" key="2">
    <source>
        <dbReference type="EMBL" id="ADN17604.1"/>
    </source>
</evidence>
<sequence length="320" mass="34174">MASVLPTAGKYYYLLAKHSGKVLDVNEGGTADGAKVHQWTKGSGDNQKWLLQDAGDGSFYLIAKHSGKVLDVNGGATTDGATITQWTKKDGDNQKWLLQDAGDGYFFLVAKHSSKALDVGGSATTDGATISQWTKHGGDNQKWKFETVAPPSLPPISENGTIKTEAGKNYQVSITVKIPANIGYKNTFGIFAINEDGSTGGVKPGDANYAQTVVKNRISIPGVDEGSYQSGKTFQHTLPGGPEYSVFLIANGTPTSFLEKNPENKGSTPPLVYFFNTAANPDGKTHIKTISSNEYGFEDMYGGGDQDFDDLIVKIETVSV</sequence>
<keyword evidence="2" id="KW-0614">Plasmid</keyword>
<dbReference type="KEGG" id="cyj:Cyan7822_5743"/>
<dbReference type="OrthoDB" id="1393129at2"/>
<dbReference type="CAZy" id="CBM13">
    <property type="family name" value="Carbohydrate-Binding Module Family 13"/>
</dbReference>
<dbReference type="SUPFAM" id="SSF50370">
    <property type="entry name" value="Ricin B-like lectins"/>
    <property type="match status" value="1"/>
</dbReference>
<proteinExistence type="predicted"/>
<dbReference type="CDD" id="cd00161">
    <property type="entry name" value="beta-trefoil_Ricin-like"/>
    <property type="match status" value="1"/>
</dbReference>
<reference evidence="3" key="1">
    <citation type="journal article" date="2011" name="MBio">
        <title>Novel metabolic attributes of the genus Cyanothece, comprising a group of unicellular nitrogen-fixing Cyanobacteria.</title>
        <authorList>
            <person name="Bandyopadhyay A."/>
            <person name="Elvitigala T."/>
            <person name="Welsh E."/>
            <person name="Stockel J."/>
            <person name="Liberton M."/>
            <person name="Min H."/>
            <person name="Sherman L.A."/>
            <person name="Pakrasi H.B."/>
        </authorList>
    </citation>
    <scope>NUCLEOTIDE SEQUENCE [LARGE SCALE GENOMIC DNA]</scope>
    <source>
        <strain evidence="3">PCC 7822</strain>
        <plasmid evidence="3">Cy782201</plasmid>
    </source>
</reference>
<dbReference type="HOGENOM" id="CLU_867968_0_0_3"/>
<organism evidence="2 3">
    <name type="scientific">Gloeothece verrucosa (strain PCC 7822)</name>
    <name type="common">Cyanothece sp. (strain PCC 7822)</name>
    <dbReference type="NCBI Taxonomy" id="497965"/>
    <lineage>
        <taxon>Bacteria</taxon>
        <taxon>Bacillati</taxon>
        <taxon>Cyanobacteriota</taxon>
        <taxon>Cyanophyceae</taxon>
        <taxon>Oscillatoriophycideae</taxon>
        <taxon>Chroococcales</taxon>
        <taxon>Aphanothecaceae</taxon>
        <taxon>Gloeothece</taxon>
        <taxon>Gloeothece verrucosa</taxon>
    </lineage>
</organism>
<geneLocation type="plasmid" evidence="2 3">
    <name>Cy782201</name>
</geneLocation>
<dbReference type="AlphaFoldDB" id="E0UKX4"/>